<gene>
    <name evidence="5" type="ORF">B0H99_102152</name>
</gene>
<protein>
    <submittedName>
        <fullName evidence="5">ADP-ribose pyrophosphatase YjhB (NUDIX family)</fullName>
    </submittedName>
</protein>
<keyword evidence="6" id="KW-1185">Reference proteome</keyword>
<dbReference type="InterPro" id="IPR020476">
    <property type="entry name" value="Nudix_hydrolase"/>
</dbReference>
<evidence type="ECO:0000313" key="5">
    <source>
        <dbReference type="EMBL" id="PSL41468.1"/>
    </source>
</evidence>
<proteinExistence type="inferred from homology"/>
<evidence type="ECO:0000256" key="2">
    <source>
        <dbReference type="ARBA" id="ARBA00022801"/>
    </source>
</evidence>
<dbReference type="PANTHER" id="PTHR43046">
    <property type="entry name" value="GDP-MANNOSE MANNOSYL HYDROLASE"/>
    <property type="match status" value="1"/>
</dbReference>
<dbReference type="OrthoDB" id="9787476at2"/>
<comment type="similarity">
    <text evidence="3">Belongs to the Nudix hydrolase family.</text>
</comment>
<sequence>MGYVEELRSLVGHRPLILVGAVAVIVDESGRLLLEERKFPKDKWGLAGGLMELGESTEDVAKREVYEETGLTVKRLQLINVYSGPNHFAVAANGDEFYTVTAAYYTDDYEGELRVDEAESLSFKFFYPDELPENMIGSHRVVIDEFLAKHYQFDLPPKR</sequence>
<keyword evidence="2 3" id="KW-0378">Hydrolase</keyword>
<dbReference type="EMBL" id="PYAT01000002">
    <property type="protein sequence ID" value="PSL41468.1"/>
    <property type="molecule type" value="Genomic_DNA"/>
</dbReference>
<dbReference type="PRINTS" id="PR00502">
    <property type="entry name" value="NUDIXFAMILY"/>
</dbReference>
<dbReference type="InterPro" id="IPR020084">
    <property type="entry name" value="NUDIX_hydrolase_CS"/>
</dbReference>
<name>A0A2P8H5H7_9BACL</name>
<evidence type="ECO:0000256" key="1">
    <source>
        <dbReference type="ARBA" id="ARBA00001946"/>
    </source>
</evidence>
<organism evidence="5 6">
    <name type="scientific">Planomicrobium soli</name>
    <dbReference type="NCBI Taxonomy" id="1176648"/>
    <lineage>
        <taxon>Bacteria</taxon>
        <taxon>Bacillati</taxon>
        <taxon>Bacillota</taxon>
        <taxon>Bacilli</taxon>
        <taxon>Bacillales</taxon>
        <taxon>Caryophanaceae</taxon>
        <taxon>Planomicrobium</taxon>
    </lineage>
</organism>
<dbReference type="PROSITE" id="PS00893">
    <property type="entry name" value="NUDIX_BOX"/>
    <property type="match status" value="1"/>
</dbReference>
<dbReference type="CDD" id="cd04677">
    <property type="entry name" value="NUDIX_Hydrolase"/>
    <property type="match status" value="1"/>
</dbReference>
<dbReference type="Pfam" id="PF00293">
    <property type="entry name" value="NUDIX"/>
    <property type="match status" value="1"/>
</dbReference>
<dbReference type="RefSeq" id="WP_106532161.1">
    <property type="nucleotide sequence ID" value="NZ_PYAT01000002.1"/>
</dbReference>
<comment type="cofactor">
    <cofactor evidence="1">
        <name>Mg(2+)</name>
        <dbReference type="ChEBI" id="CHEBI:18420"/>
    </cofactor>
</comment>
<dbReference type="InterPro" id="IPR000086">
    <property type="entry name" value="NUDIX_hydrolase_dom"/>
</dbReference>
<reference evidence="5 6" key="1">
    <citation type="submission" date="2018-03" db="EMBL/GenBank/DDBJ databases">
        <title>Genomic Encyclopedia of Type Strains, Phase III (KMG-III): the genomes of soil and plant-associated and newly described type strains.</title>
        <authorList>
            <person name="Whitman W."/>
        </authorList>
    </citation>
    <scope>NUCLEOTIDE SEQUENCE [LARGE SCALE GENOMIC DNA]</scope>
    <source>
        <strain evidence="5 6">CGMCC 1.12259</strain>
    </source>
</reference>
<dbReference type="Proteomes" id="UP000242682">
    <property type="component" value="Unassembled WGS sequence"/>
</dbReference>
<evidence type="ECO:0000313" key="6">
    <source>
        <dbReference type="Proteomes" id="UP000242682"/>
    </source>
</evidence>
<accession>A0A2P8H5H7</accession>
<evidence type="ECO:0000259" key="4">
    <source>
        <dbReference type="PROSITE" id="PS51462"/>
    </source>
</evidence>
<dbReference type="Gene3D" id="3.90.79.10">
    <property type="entry name" value="Nucleoside Triphosphate Pyrophosphohydrolase"/>
    <property type="match status" value="1"/>
</dbReference>
<dbReference type="AlphaFoldDB" id="A0A2P8H5H7"/>
<comment type="caution">
    <text evidence="5">The sequence shown here is derived from an EMBL/GenBank/DDBJ whole genome shotgun (WGS) entry which is preliminary data.</text>
</comment>
<evidence type="ECO:0000256" key="3">
    <source>
        <dbReference type="RuleBase" id="RU003476"/>
    </source>
</evidence>
<dbReference type="SUPFAM" id="SSF55811">
    <property type="entry name" value="Nudix"/>
    <property type="match status" value="1"/>
</dbReference>
<dbReference type="GO" id="GO:0016787">
    <property type="term" value="F:hydrolase activity"/>
    <property type="evidence" value="ECO:0007669"/>
    <property type="project" value="UniProtKB-KW"/>
</dbReference>
<dbReference type="PROSITE" id="PS51462">
    <property type="entry name" value="NUDIX"/>
    <property type="match status" value="1"/>
</dbReference>
<dbReference type="InterPro" id="IPR015797">
    <property type="entry name" value="NUDIX_hydrolase-like_dom_sf"/>
</dbReference>
<dbReference type="PANTHER" id="PTHR43046:SF2">
    <property type="entry name" value="8-OXO-DGTP DIPHOSPHATASE-RELATED"/>
    <property type="match status" value="1"/>
</dbReference>
<feature type="domain" description="Nudix hydrolase" evidence="4">
    <location>
        <begin position="15"/>
        <end position="149"/>
    </location>
</feature>